<sequence>MSTPETKKFFDATFNYLRRIPVLPKPDQKLQPREYFLYQLLQCFVSYEEKSYKSTVDILKYLLSIMNNTTATITSPDFDTYQDVVKDAEEKQQMQNDYQQQTLKRKLAYEQRAINPQAFEEFNQQRVKRIETRRNTEPAAPKRMRLDDATPAPPPSPTPSKSPGFVVSSQEESEVMEYHMSPTRFCYEPSVSMTPMLSDLCSDDNYQPQSINTPAHIPPRMIINNEGLVEYADETPAYRNTEDLEESLIDVSARLEKEDVYAFENTPSHTYTPKRVSTSSSESEPPTPPTSPVPKSRRMKLQPPPPPPPRRVSTRGGPNRQKGIVFIIKDKGNYSCMTGYLSYLKGKLKKLEKDNCPLLVQPMLITDDNCDLADVWTKLSARIVNRFDFIKKTNKTLKAKSISSDKEQKLHDYIVCQLEKLNFTMSHVDKLL</sequence>
<name>A0A346QVU0_9BBAC</name>
<organism evidence="2">
    <name type="scientific">Spodoptera frugiperda granulovirus</name>
    <dbReference type="NCBI Taxonomy" id="307454"/>
    <lineage>
        <taxon>Viruses</taxon>
        <taxon>Viruses incertae sedis</taxon>
        <taxon>Naldaviricetes</taxon>
        <taxon>Lefavirales</taxon>
        <taxon>Baculoviridae</taxon>
        <taxon>Betabaculovirus</taxon>
        <taxon>Betabaculovirus spofrugiperdae</taxon>
    </lineage>
</organism>
<proteinExistence type="predicted"/>
<protein>
    <submittedName>
        <fullName evidence="2">ORF021</fullName>
    </submittedName>
</protein>
<evidence type="ECO:0000313" key="2">
    <source>
        <dbReference type="EMBL" id="AXS01040.1"/>
    </source>
</evidence>
<feature type="region of interest" description="Disordered" evidence="1">
    <location>
        <begin position="128"/>
        <end position="172"/>
    </location>
</feature>
<feature type="compositionally biased region" description="Low complexity" evidence="1">
    <location>
        <begin position="273"/>
        <end position="284"/>
    </location>
</feature>
<evidence type="ECO:0000256" key="1">
    <source>
        <dbReference type="SAM" id="MobiDB-lite"/>
    </source>
</evidence>
<reference evidence="2" key="1">
    <citation type="journal article" date="2018" name="PLoS ONE">
        <title>Genomic analysis of an Argentinean isolate of Spodoptera frugiperda granulovirus reveals that various baculoviruses code for Lef-7 proteins with three F-box domains.</title>
        <authorList>
            <person name="Ferrelli M.L."/>
            <person name="Pidre M.L."/>
            <person name="Ghiringhelli P.D."/>
            <person name="Torres S."/>
            <person name="Fabre M.L."/>
            <person name="Masson T."/>
            <person name="Cedola M.T."/>
            <person name="Sciocco-Cap A."/>
            <person name="Romanowski V."/>
        </authorList>
    </citation>
    <scope>NUCLEOTIDE SEQUENCE</scope>
    <source>
        <strain evidence="2">ARG</strain>
    </source>
</reference>
<dbReference type="EMBL" id="MH170055">
    <property type="protein sequence ID" value="AXS01040.1"/>
    <property type="molecule type" value="Genomic_DNA"/>
</dbReference>
<accession>A0A346QVU0</accession>
<feature type="compositionally biased region" description="Low complexity" evidence="1">
    <location>
        <begin position="161"/>
        <end position="170"/>
    </location>
</feature>
<feature type="region of interest" description="Disordered" evidence="1">
    <location>
        <begin position="264"/>
        <end position="319"/>
    </location>
</feature>
<feature type="compositionally biased region" description="Pro residues" evidence="1">
    <location>
        <begin position="151"/>
        <end position="160"/>
    </location>
</feature>